<evidence type="ECO:0000256" key="1">
    <source>
        <dbReference type="ARBA" id="ARBA00022527"/>
    </source>
</evidence>
<feature type="domain" description="Alpha-type protein kinase" evidence="5">
    <location>
        <begin position="69"/>
        <end position="348"/>
    </location>
</feature>
<dbReference type="Pfam" id="PF02816">
    <property type="entry name" value="Alpha_kinase"/>
    <property type="match status" value="1"/>
</dbReference>
<dbReference type="CDD" id="cd04515">
    <property type="entry name" value="Alpha_kinase"/>
    <property type="match status" value="1"/>
</dbReference>
<reference evidence="6" key="1">
    <citation type="submission" date="2023-03" db="EMBL/GenBank/DDBJ databases">
        <title>Massive genome expansion in bonnet fungi (Mycena s.s.) driven by repeated elements and novel gene families across ecological guilds.</title>
        <authorList>
            <consortium name="Lawrence Berkeley National Laboratory"/>
            <person name="Harder C.B."/>
            <person name="Miyauchi S."/>
            <person name="Viragh M."/>
            <person name="Kuo A."/>
            <person name="Thoen E."/>
            <person name="Andreopoulos B."/>
            <person name="Lu D."/>
            <person name="Skrede I."/>
            <person name="Drula E."/>
            <person name="Henrissat B."/>
            <person name="Morin E."/>
            <person name="Kohler A."/>
            <person name="Barry K."/>
            <person name="LaButti K."/>
            <person name="Morin E."/>
            <person name="Salamov A."/>
            <person name="Lipzen A."/>
            <person name="Mereny Z."/>
            <person name="Hegedus B."/>
            <person name="Baldrian P."/>
            <person name="Stursova M."/>
            <person name="Weitz H."/>
            <person name="Taylor A."/>
            <person name="Grigoriev I.V."/>
            <person name="Nagy L.G."/>
            <person name="Martin F."/>
            <person name="Kauserud H."/>
        </authorList>
    </citation>
    <scope>NUCLEOTIDE SEQUENCE</scope>
    <source>
        <strain evidence="6">9144</strain>
    </source>
</reference>
<dbReference type="EMBL" id="JARJCW010000077">
    <property type="protein sequence ID" value="KAJ7197583.1"/>
    <property type="molecule type" value="Genomic_DNA"/>
</dbReference>
<sequence>MTVIPQFVKAFQGPWEERHHSTLTPSHIKLRFYGNAELLVHELDLAIQDFIQAHKDYLAAKELPANAKHLLKAHGAYPALMYFEFHIQADLYHNDTNEVVQFHNPGGKRKAKSDDRNAKRPQTELPPVPLESRFRPRDIPRTLVTISTQTIFCDNDGGVQIDAASVEQLPSPSFTEILLLEEAKYFLEKLHEHDETFSADLDSSLSISKAWLAKETVDEDENPSLAAGISEDQPEQLDAYHASGIAWLMEPLRSGQVTKFRGTLDHTGAAQGKLAATVDAFIHFTYLYSKKTMVLCDVQTMKQHINDWLMNVIFDPMVHSPTGNRGPGDHGKKGIADFVATHDLDDDE</sequence>
<dbReference type="InterPro" id="IPR011009">
    <property type="entry name" value="Kinase-like_dom_sf"/>
</dbReference>
<evidence type="ECO:0000256" key="3">
    <source>
        <dbReference type="ARBA" id="ARBA00022777"/>
    </source>
</evidence>
<dbReference type="SUPFAM" id="SSF56112">
    <property type="entry name" value="Protein kinase-like (PK-like)"/>
    <property type="match status" value="1"/>
</dbReference>
<evidence type="ECO:0000313" key="6">
    <source>
        <dbReference type="EMBL" id="KAJ7197583.1"/>
    </source>
</evidence>
<dbReference type="InterPro" id="IPR004166">
    <property type="entry name" value="a-kinase_dom"/>
</dbReference>
<dbReference type="AlphaFoldDB" id="A0AAD6Y287"/>
<keyword evidence="1" id="KW-0723">Serine/threonine-protein kinase</keyword>
<organism evidence="6 7">
    <name type="scientific">Mycena pura</name>
    <dbReference type="NCBI Taxonomy" id="153505"/>
    <lineage>
        <taxon>Eukaryota</taxon>
        <taxon>Fungi</taxon>
        <taxon>Dikarya</taxon>
        <taxon>Basidiomycota</taxon>
        <taxon>Agaricomycotina</taxon>
        <taxon>Agaricomycetes</taxon>
        <taxon>Agaricomycetidae</taxon>
        <taxon>Agaricales</taxon>
        <taxon>Marasmiineae</taxon>
        <taxon>Mycenaceae</taxon>
        <taxon>Mycena</taxon>
    </lineage>
</organism>
<feature type="region of interest" description="Disordered" evidence="4">
    <location>
        <begin position="102"/>
        <end position="132"/>
    </location>
</feature>
<name>A0AAD6Y287_9AGAR</name>
<evidence type="ECO:0000256" key="2">
    <source>
        <dbReference type="ARBA" id="ARBA00022679"/>
    </source>
</evidence>
<keyword evidence="3 6" id="KW-0418">Kinase</keyword>
<accession>A0AAD6Y287</accession>
<protein>
    <submittedName>
        <fullName evidence="6">Kinase-like domain-containing protein</fullName>
    </submittedName>
</protein>
<dbReference type="GO" id="GO:0004674">
    <property type="term" value="F:protein serine/threonine kinase activity"/>
    <property type="evidence" value="ECO:0007669"/>
    <property type="project" value="UniProtKB-KW"/>
</dbReference>
<gene>
    <name evidence="6" type="ORF">GGX14DRAFT_574062</name>
</gene>
<dbReference type="GO" id="GO:0005524">
    <property type="term" value="F:ATP binding"/>
    <property type="evidence" value="ECO:0007669"/>
    <property type="project" value="InterPro"/>
</dbReference>
<keyword evidence="7" id="KW-1185">Reference proteome</keyword>
<dbReference type="PROSITE" id="PS51158">
    <property type="entry name" value="ALPHA_KINASE"/>
    <property type="match status" value="1"/>
</dbReference>
<evidence type="ECO:0000256" key="4">
    <source>
        <dbReference type="SAM" id="MobiDB-lite"/>
    </source>
</evidence>
<comment type="caution">
    <text evidence="6">The sequence shown here is derived from an EMBL/GenBank/DDBJ whole genome shotgun (WGS) entry which is preliminary data.</text>
</comment>
<dbReference type="Proteomes" id="UP001219525">
    <property type="component" value="Unassembled WGS sequence"/>
</dbReference>
<proteinExistence type="predicted"/>
<evidence type="ECO:0000313" key="7">
    <source>
        <dbReference type="Proteomes" id="UP001219525"/>
    </source>
</evidence>
<dbReference type="Gene3D" id="3.20.200.10">
    <property type="entry name" value="MHCK/EF2 kinase"/>
    <property type="match status" value="1"/>
</dbReference>
<evidence type="ECO:0000259" key="5">
    <source>
        <dbReference type="PROSITE" id="PS51158"/>
    </source>
</evidence>
<feature type="compositionally biased region" description="Basic and acidic residues" evidence="4">
    <location>
        <begin position="112"/>
        <end position="122"/>
    </location>
</feature>
<keyword evidence="2" id="KW-0808">Transferase</keyword>